<reference evidence="4" key="1">
    <citation type="submission" date="2016-10" db="EMBL/GenBank/DDBJ databases">
        <authorList>
            <person name="Varghese N."/>
            <person name="Submissions S."/>
        </authorList>
    </citation>
    <scope>NUCLEOTIDE SEQUENCE [LARGE SCALE GENOMIC DNA]</scope>
    <source>
        <strain evidence="4">DSM 43163</strain>
    </source>
</reference>
<dbReference type="Pfam" id="PF08044">
    <property type="entry name" value="DUF1707"/>
    <property type="match status" value="1"/>
</dbReference>
<keyword evidence="4" id="KW-1185">Reference proteome</keyword>
<dbReference type="PANTHER" id="PTHR40763:SF4">
    <property type="entry name" value="DUF1707 DOMAIN-CONTAINING PROTEIN"/>
    <property type="match status" value="1"/>
</dbReference>
<keyword evidence="1" id="KW-1133">Transmembrane helix</keyword>
<evidence type="ECO:0000313" key="4">
    <source>
        <dbReference type="Proteomes" id="UP000236723"/>
    </source>
</evidence>
<dbReference type="RefSeq" id="WP_103937179.1">
    <property type="nucleotide sequence ID" value="NZ_FNVO01000003.1"/>
</dbReference>
<gene>
    <name evidence="3" type="ORF">SAMN04489712_103225</name>
</gene>
<sequence>MDLRIGDAERDAVAEALHEHFAKGRLTRAELDERLGSTLTAKTEGDLREVVADLPGPSGLAQPSGRGRPHPMAWHGPGHPVHRHRHGPPPLVPLLFLLFLIGTFTAGPVAGAFLALKVMVVFWVAAGLFAVARLHRLHRLHR</sequence>
<feature type="domain" description="DUF1707" evidence="2">
    <location>
        <begin position="3"/>
        <end position="55"/>
    </location>
</feature>
<dbReference type="AlphaFoldDB" id="A0A1H5XGK6"/>
<dbReference type="EMBL" id="FNVO01000003">
    <property type="protein sequence ID" value="SEG10326.1"/>
    <property type="molecule type" value="Genomic_DNA"/>
</dbReference>
<evidence type="ECO:0000313" key="3">
    <source>
        <dbReference type="EMBL" id="SEG10326.1"/>
    </source>
</evidence>
<dbReference type="Proteomes" id="UP000236723">
    <property type="component" value="Unassembled WGS sequence"/>
</dbReference>
<proteinExistence type="predicted"/>
<evidence type="ECO:0000259" key="2">
    <source>
        <dbReference type="Pfam" id="PF08044"/>
    </source>
</evidence>
<organism evidence="3 4">
    <name type="scientific">Thermomonospora echinospora</name>
    <dbReference type="NCBI Taxonomy" id="1992"/>
    <lineage>
        <taxon>Bacteria</taxon>
        <taxon>Bacillati</taxon>
        <taxon>Actinomycetota</taxon>
        <taxon>Actinomycetes</taxon>
        <taxon>Streptosporangiales</taxon>
        <taxon>Thermomonosporaceae</taxon>
        <taxon>Thermomonospora</taxon>
    </lineage>
</organism>
<feature type="transmembrane region" description="Helical" evidence="1">
    <location>
        <begin position="113"/>
        <end position="132"/>
    </location>
</feature>
<name>A0A1H5XGK6_9ACTN</name>
<accession>A0A1H5XGK6</accession>
<keyword evidence="1" id="KW-0472">Membrane</keyword>
<keyword evidence="1" id="KW-0812">Transmembrane</keyword>
<dbReference type="InterPro" id="IPR012551">
    <property type="entry name" value="DUF1707_SHOCT-like"/>
</dbReference>
<feature type="transmembrane region" description="Helical" evidence="1">
    <location>
        <begin position="91"/>
        <end position="107"/>
    </location>
</feature>
<evidence type="ECO:0000256" key="1">
    <source>
        <dbReference type="SAM" id="Phobius"/>
    </source>
</evidence>
<protein>
    <recommendedName>
        <fullName evidence="2">DUF1707 domain-containing protein</fullName>
    </recommendedName>
</protein>
<dbReference type="PANTHER" id="PTHR40763">
    <property type="entry name" value="MEMBRANE PROTEIN-RELATED"/>
    <property type="match status" value="1"/>
</dbReference>